<gene>
    <name evidence="3" type="ORF">FHX37_3777</name>
</gene>
<dbReference type="InterPro" id="IPR050267">
    <property type="entry name" value="Anti-sigma-factor_SerPK"/>
</dbReference>
<name>A0A543N9B8_9ACTN</name>
<dbReference type="EMBL" id="VFQC01000002">
    <property type="protein sequence ID" value="TQN28432.1"/>
    <property type="molecule type" value="Genomic_DNA"/>
</dbReference>
<dbReference type="RefSeq" id="WP_141925486.1">
    <property type="nucleotide sequence ID" value="NZ_VFQC01000002.1"/>
</dbReference>
<dbReference type="GO" id="GO:0004674">
    <property type="term" value="F:protein serine/threonine kinase activity"/>
    <property type="evidence" value="ECO:0007669"/>
    <property type="project" value="UniProtKB-KW"/>
</dbReference>
<keyword evidence="3" id="KW-0808">Transferase</keyword>
<organism evidence="3 4">
    <name type="scientific">Haloactinospora alba</name>
    <dbReference type="NCBI Taxonomy" id="405555"/>
    <lineage>
        <taxon>Bacteria</taxon>
        <taxon>Bacillati</taxon>
        <taxon>Actinomycetota</taxon>
        <taxon>Actinomycetes</taxon>
        <taxon>Streptosporangiales</taxon>
        <taxon>Nocardiopsidaceae</taxon>
        <taxon>Haloactinospora</taxon>
    </lineage>
</organism>
<reference evidence="3 4" key="1">
    <citation type="submission" date="2019-06" db="EMBL/GenBank/DDBJ databases">
        <title>Sequencing the genomes of 1000 actinobacteria strains.</title>
        <authorList>
            <person name="Klenk H.-P."/>
        </authorList>
    </citation>
    <scope>NUCLEOTIDE SEQUENCE [LARGE SCALE GENOMIC DNA]</scope>
    <source>
        <strain evidence="3 4">DSM 45015</strain>
    </source>
</reference>
<dbReference type="PANTHER" id="PTHR35526:SF3">
    <property type="entry name" value="ANTI-SIGMA-F FACTOR RSBW"/>
    <property type="match status" value="1"/>
</dbReference>
<evidence type="ECO:0000256" key="1">
    <source>
        <dbReference type="ARBA" id="ARBA00022527"/>
    </source>
</evidence>
<dbReference type="AlphaFoldDB" id="A0A543N9B8"/>
<dbReference type="SUPFAM" id="SSF55874">
    <property type="entry name" value="ATPase domain of HSP90 chaperone/DNA topoisomerase II/histidine kinase"/>
    <property type="match status" value="1"/>
</dbReference>
<dbReference type="Proteomes" id="UP000317422">
    <property type="component" value="Unassembled WGS sequence"/>
</dbReference>
<dbReference type="Pfam" id="PF13581">
    <property type="entry name" value="HATPase_c_2"/>
    <property type="match status" value="1"/>
</dbReference>
<dbReference type="PANTHER" id="PTHR35526">
    <property type="entry name" value="ANTI-SIGMA-F FACTOR RSBW-RELATED"/>
    <property type="match status" value="1"/>
</dbReference>
<dbReference type="Gene3D" id="3.30.565.10">
    <property type="entry name" value="Histidine kinase-like ATPase, C-terminal domain"/>
    <property type="match status" value="1"/>
</dbReference>
<evidence type="ECO:0000259" key="2">
    <source>
        <dbReference type="Pfam" id="PF13581"/>
    </source>
</evidence>
<protein>
    <submittedName>
        <fullName evidence="3">Histidine kinase-like protein</fullName>
    </submittedName>
</protein>
<evidence type="ECO:0000313" key="4">
    <source>
        <dbReference type="Proteomes" id="UP000317422"/>
    </source>
</evidence>
<evidence type="ECO:0000313" key="3">
    <source>
        <dbReference type="EMBL" id="TQN28432.1"/>
    </source>
</evidence>
<keyword evidence="4" id="KW-1185">Reference proteome</keyword>
<accession>A0A543N9B8</accession>
<dbReference type="OrthoDB" id="3423431at2"/>
<comment type="caution">
    <text evidence="3">The sequence shown here is derived from an EMBL/GenBank/DDBJ whole genome shotgun (WGS) entry which is preliminary data.</text>
</comment>
<keyword evidence="3" id="KW-0418">Kinase</keyword>
<dbReference type="InterPro" id="IPR003594">
    <property type="entry name" value="HATPase_dom"/>
</dbReference>
<proteinExistence type="predicted"/>
<sequence>MPVHCAPEQLHQVTVPLRLLIPQQKQHYFTPDAEPVPFTRRAFDFWGQTRLMPLVHAFLRSCTTGQHEEFRYLFDLLGSELATNAMRHTRSGEPGATYTLRADRHPGGITLTCRDNGSPGLRIWDRRDRRHLTARWPEPAGEAESGRGLALIDALATSWGDNGFPTHRHVWFFLAYDLTNSAWDAA</sequence>
<dbReference type="CDD" id="cd16936">
    <property type="entry name" value="HATPase_RsbW-like"/>
    <property type="match status" value="1"/>
</dbReference>
<feature type="domain" description="Histidine kinase/HSP90-like ATPase" evidence="2">
    <location>
        <begin position="57"/>
        <end position="157"/>
    </location>
</feature>
<keyword evidence="1" id="KW-0723">Serine/threonine-protein kinase</keyword>
<dbReference type="InterPro" id="IPR036890">
    <property type="entry name" value="HATPase_C_sf"/>
</dbReference>